<dbReference type="Proteomes" id="UP000199289">
    <property type="component" value="Unassembled WGS sequence"/>
</dbReference>
<dbReference type="AlphaFoldDB" id="A0A1H1FS59"/>
<name>A0A1H1FS59_9EURY</name>
<organism evidence="2 3">
    <name type="scientific">Halopelagius longus</name>
    <dbReference type="NCBI Taxonomy" id="1236180"/>
    <lineage>
        <taxon>Archaea</taxon>
        <taxon>Methanobacteriati</taxon>
        <taxon>Methanobacteriota</taxon>
        <taxon>Stenosarchaea group</taxon>
        <taxon>Halobacteria</taxon>
        <taxon>Halobacteriales</taxon>
        <taxon>Haloferacaceae</taxon>
    </lineage>
</organism>
<evidence type="ECO:0000313" key="2">
    <source>
        <dbReference type="EMBL" id="SDR03720.1"/>
    </source>
</evidence>
<dbReference type="EMBL" id="FNKQ01000004">
    <property type="protein sequence ID" value="SDR03720.1"/>
    <property type="molecule type" value="Genomic_DNA"/>
</dbReference>
<evidence type="ECO:0000313" key="3">
    <source>
        <dbReference type="Proteomes" id="UP000199289"/>
    </source>
</evidence>
<proteinExistence type="predicted"/>
<accession>A0A1H1FS59</accession>
<protein>
    <submittedName>
        <fullName evidence="2">Uncharacterized protein</fullName>
    </submittedName>
</protein>
<reference evidence="3" key="1">
    <citation type="submission" date="2016-10" db="EMBL/GenBank/DDBJ databases">
        <authorList>
            <person name="Varghese N."/>
            <person name="Submissions S."/>
        </authorList>
    </citation>
    <scope>NUCLEOTIDE SEQUENCE [LARGE SCALE GENOMIC DNA]</scope>
    <source>
        <strain evidence="3">CGMCC 1.12397</strain>
    </source>
</reference>
<evidence type="ECO:0000256" key="1">
    <source>
        <dbReference type="SAM" id="MobiDB-lite"/>
    </source>
</evidence>
<feature type="region of interest" description="Disordered" evidence="1">
    <location>
        <begin position="1"/>
        <end position="25"/>
    </location>
</feature>
<sequence length="53" mass="5780">MRGAKPKESFAGAPVTESGGDSERLILDSGRITMRTHRSVGLRCRHTLLRDGV</sequence>
<gene>
    <name evidence="2" type="ORF">SAMN05216278_3380</name>
</gene>